<dbReference type="PANTHER" id="PTHR48097">
    <property type="entry name" value="L-THREONINE ALDOLASE-RELATED"/>
    <property type="match status" value="1"/>
</dbReference>
<dbReference type="GO" id="GO:0008732">
    <property type="term" value="F:L-allo-threonine aldolase activity"/>
    <property type="evidence" value="ECO:0007669"/>
    <property type="project" value="UniProtKB-EC"/>
</dbReference>
<dbReference type="GO" id="GO:0005829">
    <property type="term" value="C:cytosol"/>
    <property type="evidence" value="ECO:0007669"/>
    <property type="project" value="TreeGrafter"/>
</dbReference>
<keyword evidence="8" id="KW-1185">Reference proteome</keyword>
<evidence type="ECO:0000256" key="3">
    <source>
        <dbReference type="ARBA" id="ARBA00022898"/>
    </source>
</evidence>
<organism evidence="7 8">
    <name type="scientific">Roseimaritima ulvae</name>
    <dbReference type="NCBI Taxonomy" id="980254"/>
    <lineage>
        <taxon>Bacteria</taxon>
        <taxon>Pseudomonadati</taxon>
        <taxon>Planctomycetota</taxon>
        <taxon>Planctomycetia</taxon>
        <taxon>Pirellulales</taxon>
        <taxon>Pirellulaceae</taxon>
        <taxon>Roseimaritima</taxon>
    </lineage>
</organism>
<accession>A0A5B9QUX2</accession>
<keyword evidence="4 7" id="KW-0456">Lyase</keyword>
<dbReference type="EMBL" id="CP042914">
    <property type="protein sequence ID" value="QEG41590.1"/>
    <property type="molecule type" value="Genomic_DNA"/>
</dbReference>
<dbReference type="InterPro" id="IPR015421">
    <property type="entry name" value="PyrdxlP-dep_Trfase_major"/>
</dbReference>
<evidence type="ECO:0000256" key="1">
    <source>
        <dbReference type="ARBA" id="ARBA00001933"/>
    </source>
</evidence>
<dbReference type="FunFam" id="3.40.640.10:FF:000030">
    <property type="entry name" value="Low-specificity L-threonine aldolase"/>
    <property type="match status" value="1"/>
</dbReference>
<evidence type="ECO:0000256" key="5">
    <source>
        <dbReference type="PIRSR" id="PIRSR017617-1"/>
    </source>
</evidence>
<dbReference type="Gene3D" id="3.40.640.10">
    <property type="entry name" value="Type I PLP-dependent aspartate aminotransferase-like (Major domain)"/>
    <property type="match status" value="1"/>
</dbReference>
<dbReference type="Proteomes" id="UP000325286">
    <property type="component" value="Chromosome"/>
</dbReference>
<dbReference type="KEGG" id="rul:UC8_36150"/>
<dbReference type="AlphaFoldDB" id="A0A5B9QUX2"/>
<proteinExistence type="inferred from homology"/>
<feature type="domain" description="Aromatic amino acid beta-eliminating lyase/threonine aldolase" evidence="6">
    <location>
        <begin position="3"/>
        <end position="284"/>
    </location>
</feature>
<dbReference type="Pfam" id="PF01212">
    <property type="entry name" value="Beta_elim_lyase"/>
    <property type="match status" value="1"/>
</dbReference>
<comment type="similarity">
    <text evidence="2">Belongs to the threonine aldolase family.</text>
</comment>
<dbReference type="OrthoDB" id="9774495at2"/>
<protein>
    <submittedName>
        <fullName evidence="7">L-allo-threonine aldolase</fullName>
        <ecNumber evidence="7">4.1.2.49</ecNumber>
    </submittedName>
</protein>
<dbReference type="InterPro" id="IPR023603">
    <property type="entry name" value="Low_specificity_L-TA-like"/>
</dbReference>
<dbReference type="InterPro" id="IPR015424">
    <property type="entry name" value="PyrdxlP-dep_Trfase"/>
</dbReference>
<evidence type="ECO:0000256" key="4">
    <source>
        <dbReference type="ARBA" id="ARBA00023239"/>
    </source>
</evidence>
<dbReference type="PIRSF" id="PIRSF017617">
    <property type="entry name" value="Thr_aldolase"/>
    <property type="match status" value="1"/>
</dbReference>
<gene>
    <name evidence="7" type="primary">ltaA</name>
    <name evidence="7" type="ORF">UC8_36150</name>
</gene>
<sequence>MIDLRSDTLTKPTPAMRQAMAEAVVGDDVVDVDPTVEQLQEATAELLGKEAALFMPSGSMANQIAVRVHCDRGSEFLCEADCHIYQYEQAAFAQLSGLVAQTVQGTGGVLQPSQLQGLVRPHNDHMVRTRLVTLENTHNRGGGTIQPLDNVREICRWAADNDLRRHLDGARLWNAVAATGIEAEQWASHFDSVSVCFSKGLGAPVGSALAGTKSFIAEARRARKLFGGGMRQAGIIAAGALYALQHHRQRLVEDHRHAQILQAAVQDSPGLTLGPAAVQTNIVVFFVDPQWGTAAEFVGQLEAAGVRSFAIGAQSVRMVTHLDVTQADVQQAAEVLREVAAASPACDG</sequence>
<name>A0A5B9QUX2_9BACT</name>
<dbReference type="GO" id="GO:0006545">
    <property type="term" value="P:glycine biosynthetic process"/>
    <property type="evidence" value="ECO:0007669"/>
    <property type="project" value="TreeGrafter"/>
</dbReference>
<evidence type="ECO:0000259" key="6">
    <source>
        <dbReference type="Pfam" id="PF01212"/>
    </source>
</evidence>
<comment type="cofactor">
    <cofactor evidence="1">
        <name>pyridoxal 5'-phosphate</name>
        <dbReference type="ChEBI" id="CHEBI:597326"/>
    </cofactor>
</comment>
<evidence type="ECO:0000256" key="2">
    <source>
        <dbReference type="ARBA" id="ARBA00006966"/>
    </source>
</evidence>
<dbReference type="SUPFAM" id="SSF53383">
    <property type="entry name" value="PLP-dependent transferases"/>
    <property type="match status" value="1"/>
</dbReference>
<evidence type="ECO:0000313" key="7">
    <source>
        <dbReference type="EMBL" id="QEG41590.1"/>
    </source>
</evidence>
<dbReference type="EC" id="4.1.2.49" evidence="7"/>
<dbReference type="RefSeq" id="WP_068132485.1">
    <property type="nucleotide sequence ID" value="NZ_CP042914.1"/>
</dbReference>
<dbReference type="NCBIfam" id="NF041359">
    <property type="entry name" value="GntG_guanitoxin"/>
    <property type="match status" value="1"/>
</dbReference>
<dbReference type="GO" id="GO:0006567">
    <property type="term" value="P:L-threonine catabolic process"/>
    <property type="evidence" value="ECO:0007669"/>
    <property type="project" value="TreeGrafter"/>
</dbReference>
<evidence type="ECO:0000313" key="8">
    <source>
        <dbReference type="Proteomes" id="UP000325286"/>
    </source>
</evidence>
<dbReference type="InterPro" id="IPR001597">
    <property type="entry name" value="ArAA_b-elim_lyase/Thr_aldolase"/>
</dbReference>
<dbReference type="Gene3D" id="3.90.1150.10">
    <property type="entry name" value="Aspartate Aminotransferase, domain 1"/>
    <property type="match status" value="1"/>
</dbReference>
<reference evidence="7 8" key="1">
    <citation type="submission" date="2019-08" db="EMBL/GenBank/DDBJ databases">
        <title>Deep-cultivation of Planctomycetes and their phenomic and genomic characterization uncovers novel biology.</title>
        <authorList>
            <person name="Wiegand S."/>
            <person name="Jogler M."/>
            <person name="Boedeker C."/>
            <person name="Pinto D."/>
            <person name="Vollmers J."/>
            <person name="Rivas-Marin E."/>
            <person name="Kohn T."/>
            <person name="Peeters S.H."/>
            <person name="Heuer A."/>
            <person name="Rast P."/>
            <person name="Oberbeckmann S."/>
            <person name="Bunk B."/>
            <person name="Jeske O."/>
            <person name="Meyerdierks A."/>
            <person name="Storesund J.E."/>
            <person name="Kallscheuer N."/>
            <person name="Luecker S."/>
            <person name="Lage O.M."/>
            <person name="Pohl T."/>
            <person name="Merkel B.J."/>
            <person name="Hornburger P."/>
            <person name="Mueller R.-W."/>
            <person name="Bruemmer F."/>
            <person name="Labrenz M."/>
            <person name="Spormann A.M."/>
            <person name="Op den Camp H."/>
            <person name="Overmann J."/>
            <person name="Amann R."/>
            <person name="Jetten M.S.M."/>
            <person name="Mascher T."/>
            <person name="Medema M.H."/>
            <person name="Devos D.P."/>
            <person name="Kaster A.-K."/>
            <person name="Ovreas L."/>
            <person name="Rohde M."/>
            <person name="Galperin M.Y."/>
            <person name="Jogler C."/>
        </authorList>
    </citation>
    <scope>NUCLEOTIDE SEQUENCE [LARGE SCALE GENOMIC DNA]</scope>
    <source>
        <strain evidence="7 8">UC8</strain>
    </source>
</reference>
<keyword evidence="3" id="KW-0663">Pyridoxal phosphate</keyword>
<dbReference type="InterPro" id="IPR015422">
    <property type="entry name" value="PyrdxlP-dep_Trfase_small"/>
</dbReference>
<feature type="modified residue" description="N6-(pyridoxal phosphate)lysine" evidence="5">
    <location>
        <position position="199"/>
    </location>
</feature>
<dbReference type="PANTHER" id="PTHR48097:SF9">
    <property type="entry name" value="L-THREONINE ALDOLASE"/>
    <property type="match status" value="1"/>
</dbReference>